<dbReference type="InterPro" id="IPR000626">
    <property type="entry name" value="Ubiquitin-like_dom"/>
</dbReference>
<accession>A0ABC9B8A7</accession>
<reference evidence="3 4" key="2">
    <citation type="submission" date="2024-10" db="EMBL/GenBank/DDBJ databases">
        <authorList>
            <person name="Ryan C."/>
        </authorList>
    </citation>
    <scope>NUCLEOTIDE SEQUENCE [LARGE SCALE GENOMIC DNA]</scope>
</reference>
<proteinExistence type="predicted"/>
<evidence type="ECO:0000313" key="4">
    <source>
        <dbReference type="Proteomes" id="UP001497457"/>
    </source>
</evidence>
<dbReference type="PROSITE" id="PS50053">
    <property type="entry name" value="UBIQUITIN_2"/>
    <property type="match status" value="3"/>
</dbReference>
<keyword evidence="1" id="KW-1017">Isopeptide bond</keyword>
<dbReference type="PANTHER" id="PTHR10666">
    <property type="entry name" value="UBIQUITIN"/>
    <property type="match status" value="1"/>
</dbReference>
<dbReference type="GO" id="GO:0003729">
    <property type="term" value="F:mRNA binding"/>
    <property type="evidence" value="ECO:0007669"/>
    <property type="project" value="UniProtKB-ARBA"/>
</dbReference>
<dbReference type="Pfam" id="PF00240">
    <property type="entry name" value="ubiquitin"/>
    <property type="match status" value="3"/>
</dbReference>
<dbReference type="SMART" id="SM00213">
    <property type="entry name" value="UBQ"/>
    <property type="match status" value="3"/>
</dbReference>
<organism evidence="3 4">
    <name type="scientific">Urochloa decumbens</name>
    <dbReference type="NCBI Taxonomy" id="240449"/>
    <lineage>
        <taxon>Eukaryota</taxon>
        <taxon>Viridiplantae</taxon>
        <taxon>Streptophyta</taxon>
        <taxon>Embryophyta</taxon>
        <taxon>Tracheophyta</taxon>
        <taxon>Spermatophyta</taxon>
        <taxon>Magnoliopsida</taxon>
        <taxon>Liliopsida</taxon>
        <taxon>Poales</taxon>
        <taxon>Poaceae</taxon>
        <taxon>PACMAD clade</taxon>
        <taxon>Panicoideae</taxon>
        <taxon>Panicodae</taxon>
        <taxon>Paniceae</taxon>
        <taxon>Melinidinae</taxon>
        <taxon>Urochloa</taxon>
    </lineage>
</organism>
<evidence type="ECO:0000259" key="2">
    <source>
        <dbReference type="PROSITE" id="PS50053"/>
    </source>
</evidence>
<keyword evidence="4" id="KW-1185">Reference proteome</keyword>
<gene>
    <name evidence="3" type="ORF">URODEC1_LOCUS62997</name>
</gene>
<feature type="domain" description="Ubiquitin-like" evidence="2">
    <location>
        <begin position="145"/>
        <end position="215"/>
    </location>
</feature>
<dbReference type="AlphaFoldDB" id="A0ABC9B8A7"/>
<dbReference type="Gene3D" id="3.10.20.90">
    <property type="entry name" value="Phosphatidylinositol 3-kinase Catalytic Subunit, Chain A, domain 1"/>
    <property type="match status" value="3"/>
</dbReference>
<evidence type="ECO:0000256" key="1">
    <source>
        <dbReference type="ARBA" id="ARBA00022499"/>
    </source>
</evidence>
<dbReference type="InterPro" id="IPR019956">
    <property type="entry name" value="Ubiquitin_dom"/>
</dbReference>
<sequence length="220" mass="25324">MYIFVRSPTGMTIRLRVQPSDTLYSVKVKILEQHLLFFDGKQLEDNLTLADYNIQHESTLDLKEKMQIYVRETLKGTTITLEADSFDTIDSIKDKIEHTEGFPKDQQCLIFGNEQLEDERTLANNNICKGSTLLLVLHPSPRGTMQIFVKMIDGKVVTFHVERWYTVNYVKMRIYERDGISPIQQRLIYGGQQLQGKGTLADYNVQKESTLHLVLCLCGC</sequence>
<evidence type="ECO:0000313" key="3">
    <source>
        <dbReference type="EMBL" id="CAL4996597.1"/>
    </source>
</evidence>
<dbReference type="InterPro" id="IPR050158">
    <property type="entry name" value="Ubiquitin_ubiquitin-like"/>
</dbReference>
<feature type="domain" description="Ubiquitin-like" evidence="2">
    <location>
        <begin position="1"/>
        <end position="62"/>
    </location>
</feature>
<dbReference type="SUPFAM" id="SSF54236">
    <property type="entry name" value="Ubiquitin-like"/>
    <property type="match status" value="3"/>
</dbReference>
<dbReference type="FunFam" id="3.10.20.90:FF:000211">
    <property type="entry name" value="Polyubiquitin 9"/>
    <property type="match status" value="1"/>
</dbReference>
<dbReference type="PRINTS" id="PR00348">
    <property type="entry name" value="UBIQUITIN"/>
</dbReference>
<name>A0ABC9B8A7_9POAL</name>
<feature type="domain" description="Ubiquitin-like" evidence="2">
    <location>
        <begin position="66"/>
        <end position="137"/>
    </location>
</feature>
<dbReference type="InterPro" id="IPR029071">
    <property type="entry name" value="Ubiquitin-like_domsf"/>
</dbReference>
<dbReference type="EMBL" id="OZ075135">
    <property type="protein sequence ID" value="CAL4996597.1"/>
    <property type="molecule type" value="Genomic_DNA"/>
</dbReference>
<protein>
    <recommendedName>
        <fullName evidence="2">Ubiquitin-like domain-containing protein</fullName>
    </recommendedName>
</protein>
<reference evidence="4" key="1">
    <citation type="submission" date="2024-06" db="EMBL/GenBank/DDBJ databases">
        <authorList>
            <person name="Ryan C."/>
        </authorList>
    </citation>
    <scope>NUCLEOTIDE SEQUENCE [LARGE SCALE GENOMIC DNA]</scope>
</reference>
<dbReference type="Proteomes" id="UP001497457">
    <property type="component" value="Chromosome 25rd"/>
</dbReference>